<protein>
    <submittedName>
        <fullName evidence="8">Precorrin-3B synthase</fullName>
    </submittedName>
</protein>
<keyword evidence="9" id="KW-1185">Reference proteome</keyword>
<dbReference type="InterPro" id="IPR012798">
    <property type="entry name" value="Cbl_synth_CobG-like"/>
</dbReference>
<keyword evidence="3" id="KW-0479">Metal-binding</keyword>
<sequence length="402" mass="40227">MSDPAPPSVKGWCPHLFAPMETGDGLLLRVKPFGGRLSAAQARRLAALAPGAVELTNRGNLQLRGVAPVQADALARAVVEAGLADPDAGREARRNLIGPPLMGDDPALSPGLAEWHAALSALLAEAGSLPGKFGAALDGGGALPLAGLAADLLLRLAPTGEAALHLPGGLRLAGATPEALARLVENFRATGARRMRAALAGHGAAALLAGTGLSPLPAAPEPLAPEPVGFRPYPGTGRGAFGLAPEFGVLDGAGLAALADLAEEFGDGALRLTPWRALLLAGVRRPAALARAAAGWITDPADPRRRVVACPGAAGCASGQADTRADARALLARGAVLAKGLLHLSGCAKGCAHPAPAAAVLVAAPDGYALLRQARAGDSPLRTGLTLAEAAAELERAGLEQE</sequence>
<feature type="domain" description="Nitrite/Sulfite reductase ferredoxin-like" evidence="7">
    <location>
        <begin position="240"/>
        <end position="284"/>
    </location>
</feature>
<keyword evidence="5" id="KW-0408">Iron</keyword>
<dbReference type="GO" id="GO:0051539">
    <property type="term" value="F:4 iron, 4 sulfur cluster binding"/>
    <property type="evidence" value="ECO:0007669"/>
    <property type="project" value="UniProtKB-KW"/>
</dbReference>
<name>A0A2U1V7S0_9PROT</name>
<evidence type="ECO:0000256" key="5">
    <source>
        <dbReference type="ARBA" id="ARBA00023004"/>
    </source>
</evidence>
<dbReference type="EMBL" id="PDOA01000002">
    <property type="protein sequence ID" value="PWC29934.1"/>
    <property type="molecule type" value="Genomic_DNA"/>
</dbReference>
<accession>A0A2U1V7S0</accession>
<dbReference type="Proteomes" id="UP000245048">
    <property type="component" value="Unassembled WGS sequence"/>
</dbReference>
<dbReference type="InterPro" id="IPR036136">
    <property type="entry name" value="Nit/Sulf_reduc_fer-like_dom_sf"/>
</dbReference>
<dbReference type="InterPro" id="IPR045854">
    <property type="entry name" value="NO2/SO3_Rdtase_4Fe4S_sf"/>
</dbReference>
<dbReference type="OrthoDB" id="7459360at2"/>
<dbReference type="GO" id="GO:0046872">
    <property type="term" value="F:metal ion binding"/>
    <property type="evidence" value="ECO:0007669"/>
    <property type="project" value="UniProtKB-KW"/>
</dbReference>
<evidence type="ECO:0000313" key="8">
    <source>
        <dbReference type="EMBL" id="PWC29934.1"/>
    </source>
</evidence>
<reference evidence="9" key="1">
    <citation type="submission" date="2017-10" db="EMBL/GenBank/DDBJ databases">
        <authorList>
            <person name="Toshchakov S.V."/>
            <person name="Goeva M.A."/>
        </authorList>
    </citation>
    <scope>NUCLEOTIDE SEQUENCE [LARGE SCALE GENOMIC DNA]</scope>
    <source>
        <strain evidence="9">JR1/69-1-13</strain>
    </source>
</reference>
<gene>
    <name evidence="8" type="primary">cobG</name>
    <name evidence="8" type="ORF">CR165_03420</name>
</gene>
<proteinExistence type="predicted"/>
<feature type="domain" description="Nitrite/Sulfite reductase ferredoxin-like" evidence="7">
    <location>
        <begin position="19"/>
        <end position="80"/>
    </location>
</feature>
<keyword evidence="4" id="KW-0560">Oxidoreductase</keyword>
<dbReference type="SUPFAM" id="SSF56014">
    <property type="entry name" value="Nitrite and sulphite reductase 4Fe-4S domain-like"/>
    <property type="match status" value="1"/>
</dbReference>
<dbReference type="AlphaFoldDB" id="A0A2U1V7S0"/>
<keyword evidence="6" id="KW-0411">Iron-sulfur</keyword>
<dbReference type="InterPro" id="IPR051329">
    <property type="entry name" value="NIR_SIR_4Fe-4S"/>
</dbReference>
<organism evidence="8 9">
    <name type="scientific">Teichococcus aestuarii</name>
    <dbReference type="NCBI Taxonomy" id="568898"/>
    <lineage>
        <taxon>Bacteria</taxon>
        <taxon>Pseudomonadati</taxon>
        <taxon>Pseudomonadota</taxon>
        <taxon>Alphaproteobacteria</taxon>
        <taxon>Acetobacterales</taxon>
        <taxon>Roseomonadaceae</taxon>
        <taxon>Roseomonas</taxon>
    </lineage>
</organism>
<evidence type="ECO:0000256" key="1">
    <source>
        <dbReference type="ARBA" id="ARBA00022485"/>
    </source>
</evidence>
<dbReference type="PANTHER" id="PTHR32439:SF9">
    <property type="entry name" value="BLR3264 PROTEIN"/>
    <property type="match status" value="1"/>
</dbReference>
<evidence type="ECO:0000256" key="4">
    <source>
        <dbReference type="ARBA" id="ARBA00023002"/>
    </source>
</evidence>
<comment type="caution">
    <text evidence="8">The sequence shown here is derived from an EMBL/GenBank/DDBJ whole genome shotgun (WGS) entry which is preliminary data.</text>
</comment>
<evidence type="ECO:0000256" key="3">
    <source>
        <dbReference type="ARBA" id="ARBA00022723"/>
    </source>
</evidence>
<evidence type="ECO:0000256" key="2">
    <source>
        <dbReference type="ARBA" id="ARBA00022617"/>
    </source>
</evidence>
<dbReference type="NCBIfam" id="TIGR02435">
    <property type="entry name" value="CobG"/>
    <property type="match status" value="1"/>
</dbReference>
<dbReference type="Gene3D" id="3.30.413.10">
    <property type="entry name" value="Sulfite Reductase Hemoprotein, domain 1"/>
    <property type="match status" value="3"/>
</dbReference>
<dbReference type="Pfam" id="PF03460">
    <property type="entry name" value="NIR_SIR_ferr"/>
    <property type="match status" value="2"/>
</dbReference>
<evidence type="ECO:0000256" key="6">
    <source>
        <dbReference type="ARBA" id="ARBA00023014"/>
    </source>
</evidence>
<evidence type="ECO:0000313" key="9">
    <source>
        <dbReference type="Proteomes" id="UP000245048"/>
    </source>
</evidence>
<evidence type="ECO:0000259" key="7">
    <source>
        <dbReference type="Pfam" id="PF03460"/>
    </source>
</evidence>
<dbReference type="PANTHER" id="PTHR32439">
    <property type="entry name" value="FERREDOXIN--NITRITE REDUCTASE, CHLOROPLASTIC"/>
    <property type="match status" value="1"/>
</dbReference>
<dbReference type="RefSeq" id="WP_109515569.1">
    <property type="nucleotide sequence ID" value="NZ_PDOA01000002.1"/>
</dbReference>
<dbReference type="Gene3D" id="3.90.480.10">
    <property type="entry name" value="Sulfite Reductase Hemoprotein,Domain 2"/>
    <property type="match status" value="2"/>
</dbReference>
<keyword evidence="1" id="KW-0004">4Fe-4S</keyword>
<dbReference type="SUPFAM" id="SSF55124">
    <property type="entry name" value="Nitrite/Sulfite reductase N-terminal domain-like"/>
    <property type="match status" value="2"/>
</dbReference>
<keyword evidence="2" id="KW-0349">Heme</keyword>
<dbReference type="GO" id="GO:0016491">
    <property type="term" value="F:oxidoreductase activity"/>
    <property type="evidence" value="ECO:0007669"/>
    <property type="project" value="UniProtKB-KW"/>
</dbReference>
<dbReference type="InterPro" id="IPR005117">
    <property type="entry name" value="NiRdtase/SiRdtase_haem-b_fer"/>
</dbReference>